<evidence type="ECO:0000256" key="7">
    <source>
        <dbReference type="ARBA" id="ARBA00023006"/>
    </source>
</evidence>
<evidence type="ECO:0000256" key="9">
    <source>
        <dbReference type="ARBA" id="ARBA00023136"/>
    </source>
</evidence>
<dbReference type="Pfam" id="PF04109">
    <property type="entry name" value="ATG9"/>
    <property type="match status" value="1"/>
</dbReference>
<sequence>MILSILKFAFVFFLVIEFTVCFRSDIVTNFHYPVQNWTDIIIPPGQCWATLPFAAVLFVLIAVGMLIFTLARSGFLLLRFWDVRHFCTYVLGLPTSDVHLADLTWSSVQQRLIDVQHDIFLCRGKAQLDQLDIYNRILRFNNYLIAMVNKDILPVRFPFPFTSPYYDVEPGVSGPVGGYIYLSDGYLFNLKFLLFWSPWAPFTRNRHLRPDFKRISNRIELASKLAWNAQILGVLNLLFSPVVFIIQLLIFFCANAQKLRYEPVSFLGRRWSNYSRLYLRHFNELRHEFTFRLGSAYRPAARYLDCFPSRLLSVVAGNLAFIAGGASVILFCLGLIRDQLLHLPGYLAIVTGGGLLASACISLVPDENTVYCPKNALLATLMRIHYMPDHWKEMCHTNQVRSEFSQLFQYRLVGYLEELLSPLITPFLLMFAVPGSALNIVDFLRNYTAEVKLMTLLLLYCLLR</sequence>
<feature type="transmembrane region" description="Helical" evidence="10">
    <location>
        <begin position="48"/>
        <end position="71"/>
    </location>
</feature>
<proteinExistence type="inferred from homology"/>
<comment type="subcellular location">
    <subcellularLocation>
        <location evidence="1 10">Preautophagosomal structure membrane</location>
        <topology evidence="1 10">Multi-pass membrane protein</topology>
    </subcellularLocation>
</comment>
<name>A0A448WLN2_9PLAT</name>
<feature type="transmembrane region" description="Helical" evidence="10">
    <location>
        <begin position="423"/>
        <end position="444"/>
    </location>
</feature>
<evidence type="ECO:0000256" key="6">
    <source>
        <dbReference type="ARBA" id="ARBA00022989"/>
    </source>
</evidence>
<gene>
    <name evidence="11" type="ORF">PXEA_LOCUS8350</name>
</gene>
<evidence type="ECO:0000256" key="3">
    <source>
        <dbReference type="ARBA" id="ARBA00018074"/>
    </source>
</evidence>
<keyword evidence="6 10" id="KW-1133">Transmembrane helix</keyword>
<dbReference type="GO" id="GO:0005776">
    <property type="term" value="C:autophagosome"/>
    <property type="evidence" value="ECO:0007669"/>
    <property type="project" value="TreeGrafter"/>
</dbReference>
<keyword evidence="7 10" id="KW-0072">Autophagy</keyword>
<dbReference type="Proteomes" id="UP000784294">
    <property type="component" value="Unassembled WGS sequence"/>
</dbReference>
<accession>A0A448WLN2</accession>
<evidence type="ECO:0000313" key="11">
    <source>
        <dbReference type="EMBL" id="VEL14910.1"/>
    </source>
</evidence>
<evidence type="ECO:0000256" key="4">
    <source>
        <dbReference type="ARBA" id="ARBA00022448"/>
    </source>
</evidence>
<dbReference type="OrthoDB" id="2020634at2759"/>
<keyword evidence="9 10" id="KW-0472">Membrane</keyword>
<organism evidence="11 12">
    <name type="scientific">Protopolystoma xenopodis</name>
    <dbReference type="NCBI Taxonomy" id="117903"/>
    <lineage>
        <taxon>Eukaryota</taxon>
        <taxon>Metazoa</taxon>
        <taxon>Spiralia</taxon>
        <taxon>Lophotrochozoa</taxon>
        <taxon>Platyhelminthes</taxon>
        <taxon>Monogenea</taxon>
        <taxon>Polyopisthocotylea</taxon>
        <taxon>Polystomatidea</taxon>
        <taxon>Polystomatidae</taxon>
        <taxon>Protopolystoma</taxon>
    </lineage>
</organism>
<dbReference type="GO" id="GO:0061709">
    <property type="term" value="P:reticulophagy"/>
    <property type="evidence" value="ECO:0007669"/>
    <property type="project" value="TreeGrafter"/>
</dbReference>
<comment type="similarity">
    <text evidence="2 10">Belongs to the ATG9 family.</text>
</comment>
<protein>
    <recommendedName>
        <fullName evidence="3 10">Autophagy-related protein 9</fullName>
    </recommendedName>
</protein>
<comment type="caution">
    <text evidence="11">The sequence shown here is derived from an EMBL/GenBank/DDBJ whole genome shotgun (WGS) entry which is preliminary data.</text>
</comment>
<keyword evidence="8 10" id="KW-0445">Lipid transport</keyword>
<reference evidence="11" key="1">
    <citation type="submission" date="2018-11" db="EMBL/GenBank/DDBJ databases">
        <authorList>
            <consortium name="Pathogen Informatics"/>
        </authorList>
    </citation>
    <scope>NUCLEOTIDE SEQUENCE</scope>
</reference>
<dbReference type="GO" id="GO:0034727">
    <property type="term" value="P:piecemeal microautophagy of the nucleus"/>
    <property type="evidence" value="ECO:0007669"/>
    <property type="project" value="TreeGrafter"/>
</dbReference>
<evidence type="ECO:0000256" key="2">
    <source>
        <dbReference type="ARBA" id="ARBA00006185"/>
    </source>
</evidence>
<evidence type="ECO:0000256" key="5">
    <source>
        <dbReference type="ARBA" id="ARBA00022692"/>
    </source>
</evidence>
<feature type="transmembrane region" description="Helical" evidence="10">
    <location>
        <begin position="311"/>
        <end position="336"/>
    </location>
</feature>
<dbReference type="InterPro" id="IPR007241">
    <property type="entry name" value="Autophagy-rel_prot_9"/>
</dbReference>
<dbReference type="GO" id="GO:0006869">
    <property type="term" value="P:lipid transport"/>
    <property type="evidence" value="ECO:0007669"/>
    <property type="project" value="UniProtKB-KW"/>
</dbReference>
<evidence type="ECO:0000313" key="12">
    <source>
        <dbReference type="Proteomes" id="UP000784294"/>
    </source>
</evidence>
<dbReference type="EMBL" id="CAAALY010022738">
    <property type="protein sequence ID" value="VEL14910.1"/>
    <property type="molecule type" value="Genomic_DNA"/>
</dbReference>
<evidence type="ECO:0000256" key="1">
    <source>
        <dbReference type="ARBA" id="ARBA00004511"/>
    </source>
</evidence>
<dbReference type="GO" id="GO:0034045">
    <property type="term" value="C:phagophore assembly site membrane"/>
    <property type="evidence" value="ECO:0007669"/>
    <property type="project" value="UniProtKB-SubCell"/>
</dbReference>
<feature type="transmembrane region" description="Helical" evidence="10">
    <location>
        <begin position="343"/>
        <end position="364"/>
    </location>
</feature>
<keyword evidence="4 10" id="KW-0813">Transport</keyword>
<evidence type="ECO:0000256" key="8">
    <source>
        <dbReference type="ARBA" id="ARBA00023055"/>
    </source>
</evidence>
<keyword evidence="5 10" id="KW-0812">Transmembrane</keyword>
<dbReference type="PANTHER" id="PTHR13038">
    <property type="entry name" value="APG9 AUTOPHAGY 9"/>
    <property type="match status" value="1"/>
</dbReference>
<dbReference type="GO" id="GO:0000422">
    <property type="term" value="P:autophagy of mitochondrion"/>
    <property type="evidence" value="ECO:0007669"/>
    <property type="project" value="TreeGrafter"/>
</dbReference>
<dbReference type="AlphaFoldDB" id="A0A448WLN2"/>
<dbReference type="GO" id="GO:0034497">
    <property type="term" value="P:protein localization to phagophore assembly site"/>
    <property type="evidence" value="ECO:0007669"/>
    <property type="project" value="TreeGrafter"/>
</dbReference>
<feature type="transmembrane region" description="Helical" evidence="10">
    <location>
        <begin position="231"/>
        <end position="252"/>
    </location>
</feature>
<evidence type="ECO:0000256" key="10">
    <source>
        <dbReference type="RuleBase" id="RU364027"/>
    </source>
</evidence>
<comment type="function">
    <text evidence="10">Phospholipid scramblase involved in autophagy. Cycles between the preautophagosomal structure/phagophore assembly site (PAS) and the cytoplasmic vesicle pool and supplies membrane for the growing autophagosome. Lipid scramblase activity plays a key role in preautophagosomal structure/phagophore assembly by distributing the phospholipids that arrive through ATG2 from the cytoplasmic to the luminal leaflet of the bilayer, thereby driving autophagosomal membrane expansion.</text>
</comment>
<keyword evidence="12" id="KW-1185">Reference proteome</keyword>
<dbReference type="PANTHER" id="PTHR13038:SF10">
    <property type="entry name" value="AUTOPHAGY-RELATED PROTEIN 9"/>
    <property type="match status" value="1"/>
</dbReference>